<dbReference type="RefSeq" id="WP_105197038.1">
    <property type="nucleotide sequence ID" value="NZ_OLKH01000162.1"/>
</dbReference>
<name>A0A2N9PE01_9FLAO</name>
<dbReference type="Pfam" id="PF14905">
    <property type="entry name" value="OMP_b-brl_3"/>
    <property type="match status" value="1"/>
</dbReference>
<dbReference type="SUPFAM" id="SSF49464">
    <property type="entry name" value="Carboxypeptidase regulatory domain-like"/>
    <property type="match status" value="1"/>
</dbReference>
<dbReference type="InterPro" id="IPR036942">
    <property type="entry name" value="Beta-barrel_TonB_sf"/>
</dbReference>
<dbReference type="Gene3D" id="2.60.40.1120">
    <property type="entry name" value="Carboxypeptidase-like, regulatory domain"/>
    <property type="match status" value="1"/>
</dbReference>
<dbReference type="Gene3D" id="2.40.170.20">
    <property type="entry name" value="TonB-dependent receptor, beta-barrel domain"/>
    <property type="match status" value="1"/>
</dbReference>
<dbReference type="PANTHER" id="PTHR40980">
    <property type="entry name" value="PLUG DOMAIN-CONTAINING PROTEIN"/>
    <property type="match status" value="1"/>
</dbReference>
<evidence type="ECO:0000256" key="2">
    <source>
        <dbReference type="ARBA" id="ARBA00023136"/>
    </source>
</evidence>
<evidence type="ECO:0000256" key="3">
    <source>
        <dbReference type="ARBA" id="ARBA00023237"/>
    </source>
</evidence>
<gene>
    <name evidence="5" type="ORF">FLACOL_02622</name>
</gene>
<comment type="subcellular location">
    <subcellularLocation>
        <location evidence="1">Cell outer membrane</location>
    </subcellularLocation>
</comment>
<evidence type="ECO:0000259" key="4">
    <source>
        <dbReference type="Pfam" id="PF14905"/>
    </source>
</evidence>
<dbReference type="InterPro" id="IPR041700">
    <property type="entry name" value="OMP_b-brl_3"/>
</dbReference>
<dbReference type="Pfam" id="PF13715">
    <property type="entry name" value="CarbopepD_reg_2"/>
    <property type="match status" value="1"/>
</dbReference>
<dbReference type="SUPFAM" id="SSF56935">
    <property type="entry name" value="Porins"/>
    <property type="match status" value="1"/>
</dbReference>
<dbReference type="InterPro" id="IPR008969">
    <property type="entry name" value="CarboxyPept-like_regulatory"/>
</dbReference>
<organism evidence="5 6">
    <name type="scientific">Flavobacterium columnare</name>
    <dbReference type="NCBI Taxonomy" id="996"/>
    <lineage>
        <taxon>Bacteria</taxon>
        <taxon>Pseudomonadati</taxon>
        <taxon>Bacteroidota</taxon>
        <taxon>Flavobacteriia</taxon>
        <taxon>Flavobacteriales</taxon>
        <taxon>Flavobacteriaceae</taxon>
        <taxon>Flavobacterium</taxon>
    </lineage>
</organism>
<dbReference type="GO" id="GO:0009279">
    <property type="term" value="C:cell outer membrane"/>
    <property type="evidence" value="ECO:0007669"/>
    <property type="project" value="UniProtKB-SubCell"/>
</dbReference>
<proteinExistence type="predicted"/>
<dbReference type="AlphaFoldDB" id="A0A2N9PE01"/>
<evidence type="ECO:0000256" key="1">
    <source>
        <dbReference type="ARBA" id="ARBA00004442"/>
    </source>
</evidence>
<dbReference type="Proteomes" id="UP000238180">
    <property type="component" value="Unassembled WGS sequence"/>
</dbReference>
<dbReference type="PANTHER" id="PTHR40980:SF4">
    <property type="entry name" value="TONB-DEPENDENT RECEPTOR-LIKE BETA-BARREL DOMAIN-CONTAINING PROTEIN"/>
    <property type="match status" value="1"/>
</dbReference>
<dbReference type="EMBL" id="OLKH01000162">
    <property type="protein sequence ID" value="SPE78606.1"/>
    <property type="molecule type" value="Genomic_DNA"/>
</dbReference>
<keyword evidence="2" id="KW-0472">Membrane</keyword>
<evidence type="ECO:0000313" key="6">
    <source>
        <dbReference type="Proteomes" id="UP000238180"/>
    </source>
</evidence>
<keyword evidence="3" id="KW-0998">Cell outer membrane</keyword>
<feature type="domain" description="Outer membrane protein beta-barrel" evidence="4">
    <location>
        <begin position="371"/>
        <end position="774"/>
    </location>
</feature>
<reference evidence="5 6" key="1">
    <citation type="submission" date="2018-02" db="EMBL/GenBank/DDBJ databases">
        <authorList>
            <person name="Cohen D.B."/>
            <person name="Kent A.D."/>
        </authorList>
    </citation>
    <scope>NUCLEOTIDE SEQUENCE [LARGE SCALE GENOMIC DNA]</scope>
    <source>
        <strain evidence="5">CIP109753</strain>
    </source>
</reference>
<evidence type="ECO:0000313" key="5">
    <source>
        <dbReference type="EMBL" id="SPE78606.1"/>
    </source>
</evidence>
<sequence>MKELKINLLFVFVLMPFVIQAQFSITGKVVGENNLPIPTVEVSLLTTTNTIVVSQLTDEQGNFKLTANQGNYVLQVKQLATILIEKNINVTQTLNLGTLQPEDAKKLEEVTIVAKKKLIERKVDRLVFNVENSISATGGDALDALKVTPGIRVQNDAISMIGKSGMAVMVDDKIIQLSGDDLTNYLKSIASDNIKNIEVITTPPAKYSAEGNSGLINIKLKKAKKDSWNVSLRTTLIQATYLYGSSGANFSYQKGKFGLLIDMGLNKKKDVYTNHQTFLYPNNNYLDSELYNLNHRKTFAPSITLNYQFNNNLSMGIQYSGRASDQMVDENYNTTAYANNKSILEKKWITNGESFRTYSDLDFNYNTQYKIDSTGNKKINFDIDYLHYNNTRSNPFYSNNLDYKLTTNEKLYTYNSNDGLVKSISLRLDVEVPLHFIEFNFGGKYSKTNTYNYIQGDFYQFINSYYTPYLNQKNTFDYQEINSALYFSAAKKLGTKWETKIGLRYEKTSIIGFASEINQTNSNQYGKFFPSAFISYKWNENHNFVVDFSRRISRPAFWELNPAKWYQNLNSVVYGNPFLQPEFFYNYSLKHQYKDNVTSEISFSKGENEYGQITTHNGDLIETKRLNYYQSSTINLTESLNFNFGEKWSSTNTLSFWYSERTTTTEFLQPKYTGLGAFVETDNTYTIDNKKKWIAQFDFWYSFPNKTGEYLITSCSRLDLSIKHLMFNKKLTGTLSFQNIFKSDNAKLKNTVQGVDQSFWQYYDTQLIKLSLSYKIGGKTTIEKHKGGNDDEKGRSN</sequence>
<protein>
    <recommendedName>
        <fullName evidence="4">Outer membrane protein beta-barrel domain-containing protein</fullName>
    </recommendedName>
</protein>
<accession>A0A2N9PE01</accession>